<evidence type="ECO:0000256" key="1">
    <source>
        <dbReference type="SAM" id="Phobius"/>
    </source>
</evidence>
<protein>
    <submittedName>
        <fullName evidence="2">Genomic scaffold, ProqFM164S02</fullName>
    </submittedName>
</protein>
<evidence type="ECO:0000313" key="2">
    <source>
        <dbReference type="EMBL" id="CDM31673.1"/>
    </source>
</evidence>
<dbReference type="Proteomes" id="UP000030686">
    <property type="component" value="Unassembled WGS sequence"/>
</dbReference>
<dbReference type="AlphaFoldDB" id="W6Q4U3"/>
<keyword evidence="1" id="KW-0812">Transmembrane</keyword>
<keyword evidence="1" id="KW-0472">Membrane</keyword>
<gene>
    <name evidence="2" type="ORF">PROQFM164_S02g001824</name>
</gene>
<evidence type="ECO:0000313" key="3">
    <source>
        <dbReference type="Proteomes" id="UP000030686"/>
    </source>
</evidence>
<accession>W6Q4U3</accession>
<feature type="transmembrane region" description="Helical" evidence="1">
    <location>
        <begin position="58"/>
        <end position="80"/>
    </location>
</feature>
<proteinExistence type="predicted"/>
<keyword evidence="3" id="KW-1185">Reference proteome</keyword>
<name>W6Q4U3_PENRF</name>
<sequence length="85" mass="9097">MRTRDRGSVCLHVGPLFRVLSFVSSYGITGEQSSINPVVMTLGADNARTCSSPGIVALLWYYLGVVVVLIPEIFAVLTPITEGAL</sequence>
<dbReference type="OrthoDB" id="10365225at2759"/>
<reference evidence="2" key="1">
    <citation type="journal article" date="2014" name="Nat. Commun.">
        <title>Multiple recent horizontal transfers of a large genomic region in cheese making fungi.</title>
        <authorList>
            <person name="Cheeseman K."/>
            <person name="Ropars J."/>
            <person name="Renault P."/>
            <person name="Dupont J."/>
            <person name="Gouzy J."/>
            <person name="Branca A."/>
            <person name="Abraham A.L."/>
            <person name="Ceppi M."/>
            <person name="Conseiller E."/>
            <person name="Debuchy R."/>
            <person name="Malagnac F."/>
            <person name="Goarin A."/>
            <person name="Silar P."/>
            <person name="Lacoste S."/>
            <person name="Sallet E."/>
            <person name="Bensimon A."/>
            <person name="Giraud T."/>
            <person name="Brygoo Y."/>
        </authorList>
    </citation>
    <scope>NUCLEOTIDE SEQUENCE [LARGE SCALE GENOMIC DNA]</scope>
    <source>
        <strain evidence="2">FM164</strain>
    </source>
</reference>
<organism evidence="2 3">
    <name type="scientific">Penicillium roqueforti (strain FM164)</name>
    <dbReference type="NCBI Taxonomy" id="1365484"/>
    <lineage>
        <taxon>Eukaryota</taxon>
        <taxon>Fungi</taxon>
        <taxon>Dikarya</taxon>
        <taxon>Ascomycota</taxon>
        <taxon>Pezizomycotina</taxon>
        <taxon>Eurotiomycetes</taxon>
        <taxon>Eurotiomycetidae</taxon>
        <taxon>Eurotiales</taxon>
        <taxon>Aspergillaceae</taxon>
        <taxon>Penicillium</taxon>
    </lineage>
</organism>
<dbReference type="EMBL" id="HG792016">
    <property type="protein sequence ID" value="CDM31673.1"/>
    <property type="molecule type" value="Genomic_DNA"/>
</dbReference>
<keyword evidence="1" id="KW-1133">Transmembrane helix</keyword>